<accession>A0ACC0AN77</accession>
<sequence>MIVRSSMESATSELSPYELLLQAALFIPVSHYLLGLFFVLLVFLYHFFEIHFLRDLFTGFRGQSVSLTFNSSSNVYQVVVSKCKLLHSRYLSTPWLCSPHLQTAFLTFFGRPPTFSYRRQLFKLVDGGTIALDWLMHTDVMKLAVEENDAAVDKVPIMIVVPGLTSDSDSQYVRHLVFKMAKRGWNVVVSNHRGLGGISITSDCFYNAGWTDDIRKVVNHLHSQYPEAPLFTVGTSIGANVLVKYLGEDGVNVPIVGAAAICSPWDLLICDRFISRRLVQRLYDKALTFGLKGYAQLHQTIFSRLADWEGIAKSRTVRDFDNYATCLVGKFETVDTYYRRCSSASYVGNVMVPLLCISALDDPVCTREAIPWDECRANKNVVLATTQHGGHLAFFGGITAKSIWWVRAVDEFLSVLHSSPLIHREKEVHVSSVTNPLESSIDQAPYVNIAEDGMVSAIGDDPKADGEFLRNKNLVQNENSKGKTSASEEDDHVMVETANVTVEFASASACDSGDIMAPVKKCLNQLSRNNRKTMWLLAYIAIVSSWPVVRSAFLLFFKKKKLLNAHSGTSSIWK</sequence>
<reference evidence="2" key="1">
    <citation type="journal article" date="2023" name="Nat. Plants">
        <title>Single-cell RNA sequencing provides a high-resolution roadmap for understanding the multicellular compartmentation of specialized metabolism.</title>
        <authorList>
            <person name="Sun S."/>
            <person name="Shen X."/>
            <person name="Li Y."/>
            <person name="Li Y."/>
            <person name="Wang S."/>
            <person name="Li R."/>
            <person name="Zhang H."/>
            <person name="Shen G."/>
            <person name="Guo B."/>
            <person name="Wei J."/>
            <person name="Xu J."/>
            <person name="St-Pierre B."/>
            <person name="Chen S."/>
            <person name="Sun C."/>
        </authorList>
    </citation>
    <scope>NUCLEOTIDE SEQUENCE [LARGE SCALE GENOMIC DNA]</scope>
</reference>
<comment type="caution">
    <text evidence="1">The sequence shown here is derived from an EMBL/GenBank/DDBJ whole genome shotgun (WGS) entry which is preliminary data.</text>
</comment>
<organism evidence="1 2">
    <name type="scientific">Catharanthus roseus</name>
    <name type="common">Madagascar periwinkle</name>
    <name type="synonym">Vinca rosea</name>
    <dbReference type="NCBI Taxonomy" id="4058"/>
    <lineage>
        <taxon>Eukaryota</taxon>
        <taxon>Viridiplantae</taxon>
        <taxon>Streptophyta</taxon>
        <taxon>Embryophyta</taxon>
        <taxon>Tracheophyta</taxon>
        <taxon>Spermatophyta</taxon>
        <taxon>Magnoliopsida</taxon>
        <taxon>eudicotyledons</taxon>
        <taxon>Gunneridae</taxon>
        <taxon>Pentapetalae</taxon>
        <taxon>asterids</taxon>
        <taxon>lamiids</taxon>
        <taxon>Gentianales</taxon>
        <taxon>Apocynaceae</taxon>
        <taxon>Rauvolfioideae</taxon>
        <taxon>Vinceae</taxon>
        <taxon>Catharanthinae</taxon>
        <taxon>Catharanthus</taxon>
    </lineage>
</organism>
<protein>
    <submittedName>
        <fullName evidence="1">Uncharacterized protein</fullName>
    </submittedName>
</protein>
<proteinExistence type="predicted"/>
<evidence type="ECO:0000313" key="1">
    <source>
        <dbReference type="EMBL" id="KAI5661619.1"/>
    </source>
</evidence>
<keyword evidence="2" id="KW-1185">Reference proteome</keyword>
<name>A0ACC0AN77_CATRO</name>
<dbReference type="Proteomes" id="UP001060085">
    <property type="component" value="Linkage Group LG05"/>
</dbReference>
<dbReference type="EMBL" id="CM044705">
    <property type="protein sequence ID" value="KAI5661619.1"/>
    <property type="molecule type" value="Genomic_DNA"/>
</dbReference>
<evidence type="ECO:0000313" key="2">
    <source>
        <dbReference type="Proteomes" id="UP001060085"/>
    </source>
</evidence>
<gene>
    <name evidence="1" type="ORF">M9H77_20942</name>
</gene>